<reference evidence="2 3" key="1">
    <citation type="submission" date="2019-10" db="EMBL/GenBank/DDBJ databases">
        <title>Assembly and Annotation for the nematode Trichostrongylus colubriformis.</title>
        <authorList>
            <person name="Martin J."/>
        </authorList>
    </citation>
    <scope>NUCLEOTIDE SEQUENCE [LARGE SCALE GENOMIC DNA]</scope>
    <source>
        <strain evidence="2">G859</strain>
        <tissue evidence="2">Whole worm</tissue>
    </source>
</reference>
<keyword evidence="1" id="KW-1133">Transmembrane helix</keyword>
<evidence type="ECO:0000313" key="3">
    <source>
        <dbReference type="Proteomes" id="UP001331761"/>
    </source>
</evidence>
<evidence type="ECO:0000256" key="1">
    <source>
        <dbReference type="SAM" id="Phobius"/>
    </source>
</evidence>
<keyword evidence="3" id="KW-1185">Reference proteome</keyword>
<accession>A0AAN8FGA1</accession>
<dbReference type="EMBL" id="WIXE01008594">
    <property type="protein sequence ID" value="KAK5979176.1"/>
    <property type="molecule type" value="Genomic_DNA"/>
</dbReference>
<feature type="transmembrane region" description="Helical" evidence="1">
    <location>
        <begin position="20"/>
        <end position="40"/>
    </location>
</feature>
<sequence>MDFPPSCRHGIRYDDLHFTYFEVALVILTAIDVFVLVYFLTKFKCMKTAYEELLKKTDDDMAELKKLQETTSMQAIVPLLYLRKCKRMTDTDTTTNESTDLTSAVPKTPLNGAASVLIDRTQKGTEEIRDYDENQSKE</sequence>
<keyword evidence="1" id="KW-0812">Transmembrane</keyword>
<protein>
    <submittedName>
        <fullName evidence="2">Uncharacterized protein</fullName>
    </submittedName>
</protein>
<proteinExistence type="predicted"/>
<name>A0AAN8FGA1_TRICO</name>
<organism evidence="2 3">
    <name type="scientific">Trichostrongylus colubriformis</name>
    <name type="common">Black scour worm</name>
    <dbReference type="NCBI Taxonomy" id="6319"/>
    <lineage>
        <taxon>Eukaryota</taxon>
        <taxon>Metazoa</taxon>
        <taxon>Ecdysozoa</taxon>
        <taxon>Nematoda</taxon>
        <taxon>Chromadorea</taxon>
        <taxon>Rhabditida</taxon>
        <taxon>Rhabditina</taxon>
        <taxon>Rhabditomorpha</taxon>
        <taxon>Strongyloidea</taxon>
        <taxon>Trichostrongylidae</taxon>
        <taxon>Trichostrongylus</taxon>
    </lineage>
</organism>
<comment type="caution">
    <text evidence="2">The sequence shown here is derived from an EMBL/GenBank/DDBJ whole genome shotgun (WGS) entry which is preliminary data.</text>
</comment>
<evidence type="ECO:0000313" key="2">
    <source>
        <dbReference type="EMBL" id="KAK5979176.1"/>
    </source>
</evidence>
<dbReference type="Proteomes" id="UP001331761">
    <property type="component" value="Unassembled WGS sequence"/>
</dbReference>
<keyword evidence="1" id="KW-0472">Membrane</keyword>
<gene>
    <name evidence="2" type="ORF">GCK32_008706</name>
</gene>
<dbReference type="AlphaFoldDB" id="A0AAN8FGA1"/>